<dbReference type="Proteomes" id="UP001162483">
    <property type="component" value="Unassembled WGS sequence"/>
</dbReference>
<feature type="non-terminal residue" evidence="1">
    <location>
        <position position="82"/>
    </location>
</feature>
<proteinExistence type="predicted"/>
<keyword evidence="2" id="KW-1185">Reference proteome</keyword>
<reference evidence="1" key="1">
    <citation type="submission" date="2023-05" db="EMBL/GenBank/DDBJ databases">
        <authorList>
            <person name="Stuckert A."/>
        </authorList>
    </citation>
    <scope>NUCLEOTIDE SEQUENCE</scope>
</reference>
<accession>A0ABN9E3R7</accession>
<evidence type="ECO:0000313" key="2">
    <source>
        <dbReference type="Proteomes" id="UP001162483"/>
    </source>
</evidence>
<sequence length="82" mass="8448">MISALMMCAHLCHPPVPSSAANLYPSSATHLCPAVPPSIATHLCSAVPSIHVAQQCHHQCCPAVPPINAASSVPAHQCCLSM</sequence>
<organism evidence="1 2">
    <name type="scientific">Staurois parvus</name>
    <dbReference type="NCBI Taxonomy" id="386267"/>
    <lineage>
        <taxon>Eukaryota</taxon>
        <taxon>Metazoa</taxon>
        <taxon>Chordata</taxon>
        <taxon>Craniata</taxon>
        <taxon>Vertebrata</taxon>
        <taxon>Euteleostomi</taxon>
        <taxon>Amphibia</taxon>
        <taxon>Batrachia</taxon>
        <taxon>Anura</taxon>
        <taxon>Neobatrachia</taxon>
        <taxon>Ranoidea</taxon>
        <taxon>Ranidae</taxon>
        <taxon>Staurois</taxon>
    </lineage>
</organism>
<comment type="caution">
    <text evidence="1">The sequence shown here is derived from an EMBL/GenBank/DDBJ whole genome shotgun (WGS) entry which is preliminary data.</text>
</comment>
<name>A0ABN9E3R7_9NEOB</name>
<gene>
    <name evidence="1" type="ORF">SPARVUS_LOCUS8873719</name>
</gene>
<evidence type="ECO:0000313" key="1">
    <source>
        <dbReference type="EMBL" id="CAI9578167.1"/>
    </source>
</evidence>
<dbReference type="EMBL" id="CATNWA010014979">
    <property type="protein sequence ID" value="CAI9578167.1"/>
    <property type="molecule type" value="Genomic_DNA"/>
</dbReference>
<evidence type="ECO:0008006" key="3">
    <source>
        <dbReference type="Google" id="ProtNLM"/>
    </source>
</evidence>
<protein>
    <recommendedName>
        <fullName evidence="3">Secreted protein</fullName>
    </recommendedName>
</protein>